<organism evidence="3 4">
    <name type="scientific">Nocardioides marinisabuli</name>
    <dbReference type="NCBI Taxonomy" id="419476"/>
    <lineage>
        <taxon>Bacteria</taxon>
        <taxon>Bacillati</taxon>
        <taxon>Actinomycetota</taxon>
        <taxon>Actinomycetes</taxon>
        <taxon>Propionibacteriales</taxon>
        <taxon>Nocardioidaceae</taxon>
        <taxon>Nocardioides</taxon>
    </lineage>
</organism>
<evidence type="ECO:0000313" key="3">
    <source>
        <dbReference type="EMBL" id="NYD56376.1"/>
    </source>
</evidence>
<dbReference type="AlphaFoldDB" id="A0A7Y9JPP7"/>
<keyword evidence="4" id="KW-1185">Reference proteome</keyword>
<accession>A0A7Y9JPP7</accession>
<dbReference type="InterPro" id="IPR051532">
    <property type="entry name" value="Ester_Hydrolysis_Enzymes"/>
</dbReference>
<name>A0A7Y9JPP7_9ACTN</name>
<evidence type="ECO:0000256" key="1">
    <source>
        <dbReference type="SAM" id="MobiDB-lite"/>
    </source>
</evidence>
<dbReference type="CDD" id="cd01836">
    <property type="entry name" value="FeeA_FeeB_like"/>
    <property type="match status" value="1"/>
</dbReference>
<dbReference type="GO" id="GO:0004622">
    <property type="term" value="F:phosphatidylcholine lysophospholipase activity"/>
    <property type="evidence" value="ECO:0007669"/>
    <property type="project" value="TreeGrafter"/>
</dbReference>
<dbReference type="InterPro" id="IPR036514">
    <property type="entry name" value="SGNH_hydro_sf"/>
</dbReference>
<reference evidence="3 4" key="1">
    <citation type="submission" date="2020-07" db="EMBL/GenBank/DDBJ databases">
        <title>Sequencing the genomes of 1000 actinobacteria strains.</title>
        <authorList>
            <person name="Klenk H.-P."/>
        </authorList>
    </citation>
    <scope>NUCLEOTIDE SEQUENCE [LARGE SCALE GENOMIC DNA]</scope>
    <source>
        <strain evidence="3 4">DSM 18965</strain>
    </source>
</reference>
<dbReference type="Pfam" id="PF13472">
    <property type="entry name" value="Lipase_GDSL_2"/>
    <property type="match status" value="1"/>
</dbReference>
<feature type="region of interest" description="Disordered" evidence="1">
    <location>
        <begin position="259"/>
        <end position="302"/>
    </location>
</feature>
<dbReference type="SUPFAM" id="SSF52266">
    <property type="entry name" value="SGNH hydrolase"/>
    <property type="match status" value="1"/>
</dbReference>
<proteinExistence type="predicted"/>
<dbReference type="PANTHER" id="PTHR30383">
    <property type="entry name" value="THIOESTERASE 1/PROTEASE 1/LYSOPHOSPHOLIPASE L1"/>
    <property type="match status" value="1"/>
</dbReference>
<dbReference type="Proteomes" id="UP000516957">
    <property type="component" value="Unassembled WGS sequence"/>
</dbReference>
<protein>
    <submittedName>
        <fullName evidence="3">Lysophospholipase L1-like esterase</fullName>
    </submittedName>
</protein>
<sequence length="302" mass="31588">MVAGAVGFAGGGLGYGARALLQRQGEHARRLIGKPLGEEAPQADRVWRKSYGDPLDLLLLGDSIAAGLGAETRKQTLGGRLSKALAKELHRSVRLTTAAVVGSESSRLGEQIDGLPAGYRPDVAVIVVGGNDVTHRVPVAESVAHLREAVRRLRERGSAVVVGTCPDLGALRPVPQPLRSLGSRASRQLAAAQAEAALEAGAHVVSLADVVGPFFITNPDEMFSLDRFHPSPAGYQHTARAVLPSVLAALGARSEVPFGHHAPLAVDGPRRRRSFLHSPGSSAKHEAGSLHMRVPDIPGPGS</sequence>
<gene>
    <name evidence="3" type="ORF">BKA08_000614</name>
</gene>
<evidence type="ECO:0000313" key="4">
    <source>
        <dbReference type="Proteomes" id="UP000516957"/>
    </source>
</evidence>
<dbReference type="PANTHER" id="PTHR30383:SF5">
    <property type="entry name" value="SGNH HYDROLASE-TYPE ESTERASE DOMAIN-CONTAINING PROTEIN"/>
    <property type="match status" value="1"/>
</dbReference>
<dbReference type="InterPro" id="IPR013830">
    <property type="entry name" value="SGNH_hydro"/>
</dbReference>
<dbReference type="Gene3D" id="3.40.50.1110">
    <property type="entry name" value="SGNH hydrolase"/>
    <property type="match status" value="1"/>
</dbReference>
<feature type="domain" description="SGNH hydrolase-type esterase" evidence="2">
    <location>
        <begin position="59"/>
        <end position="236"/>
    </location>
</feature>
<dbReference type="EMBL" id="JACCBE010000001">
    <property type="protein sequence ID" value="NYD56376.1"/>
    <property type="molecule type" value="Genomic_DNA"/>
</dbReference>
<comment type="caution">
    <text evidence="3">The sequence shown here is derived from an EMBL/GenBank/DDBJ whole genome shotgun (WGS) entry which is preliminary data.</text>
</comment>
<evidence type="ECO:0000259" key="2">
    <source>
        <dbReference type="Pfam" id="PF13472"/>
    </source>
</evidence>